<dbReference type="PANTHER" id="PTHR11003:SF271">
    <property type="entry name" value="TWO-PORE POTASSIUM CHANNEL 1-LIKE"/>
    <property type="match status" value="1"/>
</dbReference>
<dbReference type="Pfam" id="PF07885">
    <property type="entry name" value="Ion_trans_2"/>
    <property type="match status" value="2"/>
</dbReference>
<dbReference type="OMA" id="VAEWNTE"/>
<comment type="similarity">
    <text evidence="2">Belongs to the two pore domain potassium channel (TC 1.A.1.7) family.</text>
</comment>
<keyword evidence="4 11" id="KW-0812">Transmembrane</keyword>
<feature type="region of interest" description="Disordered" evidence="10">
    <location>
        <begin position="23"/>
        <end position="54"/>
    </location>
</feature>
<dbReference type="InParanoid" id="A0A251RNW4"/>
<dbReference type="InterPro" id="IPR003280">
    <property type="entry name" value="2pore_dom_K_chnl"/>
</dbReference>
<evidence type="ECO:0000313" key="14">
    <source>
        <dbReference type="EMBL" id="OTF86075.1"/>
    </source>
</evidence>
<comment type="subcellular location">
    <subcellularLocation>
        <location evidence="1">Membrane</location>
        <topology evidence="1">Multi-pass membrane protein</topology>
    </subcellularLocation>
</comment>
<dbReference type="OrthoDB" id="415460at2759"/>
<dbReference type="InterPro" id="IPR013099">
    <property type="entry name" value="K_chnl_dom"/>
</dbReference>
<feature type="transmembrane region" description="Helical" evidence="11">
    <location>
        <begin position="120"/>
        <end position="140"/>
    </location>
</feature>
<dbReference type="GO" id="GO:0005509">
    <property type="term" value="F:calcium ion binding"/>
    <property type="evidence" value="ECO:0007669"/>
    <property type="project" value="InterPro"/>
</dbReference>
<dbReference type="InterPro" id="IPR002048">
    <property type="entry name" value="EF_hand_dom"/>
</dbReference>
<dbReference type="GO" id="GO:0071805">
    <property type="term" value="P:potassium ion transmembrane transport"/>
    <property type="evidence" value="ECO:0000318"/>
    <property type="project" value="GO_Central"/>
</dbReference>
<dbReference type="GO" id="GO:0015271">
    <property type="term" value="F:outward rectifier potassium channel activity"/>
    <property type="evidence" value="ECO:0000318"/>
    <property type="project" value="GO_Central"/>
</dbReference>
<dbReference type="Gramene" id="mRNA:HanXRQr2_Chr09g0396891">
    <property type="protein sequence ID" value="mRNA:HanXRQr2_Chr09g0396891"/>
    <property type="gene ID" value="HanXRQr2_Chr09g0396891"/>
</dbReference>
<evidence type="ECO:0000256" key="9">
    <source>
        <dbReference type="ARBA" id="ARBA00023303"/>
    </source>
</evidence>
<evidence type="ECO:0000313" key="13">
    <source>
        <dbReference type="EMBL" id="KAF5791623.1"/>
    </source>
</evidence>
<keyword evidence="6 11" id="KW-1133">Transmembrane helix</keyword>
<evidence type="ECO:0000256" key="6">
    <source>
        <dbReference type="ARBA" id="ARBA00022989"/>
    </source>
</evidence>
<name>A0A251RNW4_HELAN</name>
<gene>
    <name evidence="14" type="ORF">HannXRQ_Chr17g0546841</name>
    <name evidence="13" type="ORF">HanXRQr2_Chr09g0396891</name>
</gene>
<keyword evidence="5" id="KW-0106">Calcium</keyword>
<evidence type="ECO:0000256" key="8">
    <source>
        <dbReference type="ARBA" id="ARBA00023136"/>
    </source>
</evidence>
<feature type="compositionally biased region" description="Basic residues" evidence="10">
    <location>
        <begin position="23"/>
        <end position="39"/>
    </location>
</feature>
<dbReference type="GO" id="GO:0009705">
    <property type="term" value="C:plant-type vacuole membrane"/>
    <property type="evidence" value="ECO:0000318"/>
    <property type="project" value="GO_Central"/>
</dbReference>
<proteinExistence type="inferred from homology"/>
<evidence type="ECO:0000313" key="15">
    <source>
        <dbReference type="Proteomes" id="UP000215914"/>
    </source>
</evidence>
<evidence type="ECO:0000256" key="7">
    <source>
        <dbReference type="ARBA" id="ARBA00023065"/>
    </source>
</evidence>
<reference evidence="13 15" key="1">
    <citation type="journal article" date="2017" name="Nature">
        <title>The sunflower genome provides insights into oil metabolism, flowering and Asterid evolution.</title>
        <authorList>
            <person name="Badouin H."/>
            <person name="Gouzy J."/>
            <person name="Grassa C.J."/>
            <person name="Murat F."/>
            <person name="Staton S.E."/>
            <person name="Cottret L."/>
            <person name="Lelandais-Briere C."/>
            <person name="Owens G.L."/>
            <person name="Carrere S."/>
            <person name="Mayjonade B."/>
            <person name="Legrand L."/>
            <person name="Gill N."/>
            <person name="Kane N.C."/>
            <person name="Bowers J.E."/>
            <person name="Hubner S."/>
            <person name="Bellec A."/>
            <person name="Berard A."/>
            <person name="Berges H."/>
            <person name="Blanchet N."/>
            <person name="Boniface M.C."/>
            <person name="Brunel D."/>
            <person name="Catrice O."/>
            <person name="Chaidir N."/>
            <person name="Claudel C."/>
            <person name="Donnadieu C."/>
            <person name="Faraut T."/>
            <person name="Fievet G."/>
            <person name="Helmstetter N."/>
            <person name="King M."/>
            <person name="Knapp S.J."/>
            <person name="Lai Z."/>
            <person name="Le Paslier M.C."/>
            <person name="Lippi Y."/>
            <person name="Lorenzon L."/>
            <person name="Mandel J.R."/>
            <person name="Marage G."/>
            <person name="Marchand G."/>
            <person name="Marquand E."/>
            <person name="Bret-Mestries E."/>
            <person name="Morien E."/>
            <person name="Nambeesan S."/>
            <person name="Nguyen T."/>
            <person name="Pegot-Espagnet P."/>
            <person name="Pouilly N."/>
            <person name="Raftis F."/>
            <person name="Sallet E."/>
            <person name="Schiex T."/>
            <person name="Thomas J."/>
            <person name="Vandecasteele C."/>
            <person name="Vares D."/>
            <person name="Vear F."/>
            <person name="Vautrin S."/>
            <person name="Crespi M."/>
            <person name="Mangin B."/>
            <person name="Burke J.M."/>
            <person name="Salse J."/>
            <person name="Munos S."/>
            <person name="Vincourt P."/>
            <person name="Rieseberg L.H."/>
            <person name="Langlade N.B."/>
        </authorList>
    </citation>
    <scope>NUCLEOTIDE SEQUENCE [LARGE SCALE GENOMIC DNA]</scope>
    <source>
        <strain evidence="15">cv. SF193</strain>
        <tissue evidence="13">Leaves</tissue>
    </source>
</reference>
<dbReference type="AlphaFoldDB" id="A0A251RNW4"/>
<dbReference type="EMBL" id="MNCJ02000324">
    <property type="protein sequence ID" value="KAF5791623.1"/>
    <property type="molecule type" value="Genomic_DNA"/>
</dbReference>
<keyword evidence="9 14" id="KW-0407">Ion channel</keyword>
<feature type="transmembrane region" description="Helical" evidence="11">
    <location>
        <begin position="185"/>
        <end position="206"/>
    </location>
</feature>
<evidence type="ECO:0000256" key="5">
    <source>
        <dbReference type="ARBA" id="ARBA00022837"/>
    </source>
</evidence>
<evidence type="ECO:0000256" key="4">
    <source>
        <dbReference type="ARBA" id="ARBA00022692"/>
    </source>
</evidence>
<dbReference type="SUPFAM" id="SSF47473">
    <property type="entry name" value="EF-hand"/>
    <property type="match status" value="1"/>
</dbReference>
<sequence length="350" mass="39041">MNIGDIYVMAPEDGVDDTELIKKKKHKAKHKHKKKKGKHKAEDHGSEHAPPPSIPGVRLSLKRVGFLLSAYLALGTVCFTLIQDQITGKKTDIGVLDSMYFCVATMTTVGYGDLVPETNFAKVMACVFVFMGMFLGGFALSKAADYIVEKEVNMFVKAMQINEAFDPVQMLSDAAEESDKLKYKFLIALILIVVHVIVGIVVLILLEDMSIIDAYYCVCCTITTLGYGDKSFTTTGGRVFAVFWILTGTISLAQLFMYLVELWTESRQRQLVDWVLHRKMTVQDIENADLDNDNSVSPAEYVVFKLKEMGLVNEQLIMNVMEGFKTLDVDNSGTLTANDLGNLTKLMSRR</sequence>
<evidence type="ECO:0000259" key="12">
    <source>
        <dbReference type="PROSITE" id="PS50222"/>
    </source>
</evidence>
<evidence type="ECO:0000256" key="1">
    <source>
        <dbReference type="ARBA" id="ARBA00004141"/>
    </source>
</evidence>
<reference evidence="14" key="2">
    <citation type="submission" date="2017-02" db="EMBL/GenBank/DDBJ databases">
        <title>Sunflower complete genome.</title>
        <authorList>
            <person name="Langlade N."/>
            <person name="Munos S."/>
        </authorList>
    </citation>
    <scope>NUCLEOTIDE SEQUENCE [LARGE SCALE GENOMIC DNA]</scope>
    <source>
        <tissue evidence="14">Leaves</tissue>
    </source>
</reference>
<dbReference type="EMBL" id="CM007906">
    <property type="protein sequence ID" value="OTF86075.1"/>
    <property type="molecule type" value="Genomic_DNA"/>
</dbReference>
<accession>A0A251RNW4</accession>
<dbReference type="PROSITE" id="PS00018">
    <property type="entry name" value="EF_HAND_1"/>
    <property type="match status" value="1"/>
</dbReference>
<dbReference type="InterPro" id="IPR011992">
    <property type="entry name" value="EF-hand-dom_pair"/>
</dbReference>
<evidence type="ECO:0000256" key="10">
    <source>
        <dbReference type="SAM" id="MobiDB-lite"/>
    </source>
</evidence>
<dbReference type="Gene3D" id="1.10.287.70">
    <property type="match status" value="2"/>
</dbReference>
<dbReference type="Proteomes" id="UP000215914">
    <property type="component" value="Chromosome 17"/>
</dbReference>
<dbReference type="GO" id="GO:0005886">
    <property type="term" value="C:plasma membrane"/>
    <property type="evidence" value="ECO:0000318"/>
    <property type="project" value="GO_Central"/>
</dbReference>
<dbReference type="InterPro" id="IPR018247">
    <property type="entry name" value="EF_Hand_1_Ca_BS"/>
</dbReference>
<dbReference type="SUPFAM" id="SSF81324">
    <property type="entry name" value="Voltage-gated potassium channels"/>
    <property type="match status" value="2"/>
</dbReference>
<dbReference type="PANTHER" id="PTHR11003">
    <property type="entry name" value="POTASSIUM CHANNEL, SUBFAMILY K"/>
    <property type="match status" value="1"/>
</dbReference>
<protein>
    <submittedName>
        <fullName evidence="14">Putative two pore domain potassium channel, EF-hand domain pair</fullName>
    </submittedName>
    <submittedName>
        <fullName evidence="13">Two pore domain potassium channel, EF-hand domain pair, mitochondrial Rho GTPase</fullName>
    </submittedName>
</protein>
<dbReference type="PRINTS" id="PR01333">
    <property type="entry name" value="2POREKCHANEL"/>
</dbReference>
<evidence type="ECO:0000256" key="2">
    <source>
        <dbReference type="ARBA" id="ARBA00010159"/>
    </source>
</evidence>
<keyword evidence="8 11" id="KW-0472">Membrane</keyword>
<feature type="transmembrane region" description="Helical" evidence="11">
    <location>
        <begin position="64"/>
        <end position="82"/>
    </location>
</feature>
<feature type="transmembrane region" description="Helical" evidence="11">
    <location>
        <begin position="239"/>
        <end position="260"/>
    </location>
</feature>
<dbReference type="PROSITE" id="PS50222">
    <property type="entry name" value="EF_HAND_2"/>
    <property type="match status" value="1"/>
</dbReference>
<dbReference type="Gene3D" id="1.10.238.10">
    <property type="entry name" value="EF-hand"/>
    <property type="match status" value="1"/>
</dbReference>
<feature type="domain" description="EF-hand" evidence="12">
    <location>
        <begin position="315"/>
        <end position="350"/>
    </location>
</feature>
<dbReference type="GO" id="GO:0022841">
    <property type="term" value="F:potassium ion leak channel activity"/>
    <property type="evidence" value="ECO:0000318"/>
    <property type="project" value="GO_Central"/>
</dbReference>
<organism evidence="14 15">
    <name type="scientific">Helianthus annuus</name>
    <name type="common">Common sunflower</name>
    <dbReference type="NCBI Taxonomy" id="4232"/>
    <lineage>
        <taxon>Eukaryota</taxon>
        <taxon>Viridiplantae</taxon>
        <taxon>Streptophyta</taxon>
        <taxon>Embryophyta</taxon>
        <taxon>Tracheophyta</taxon>
        <taxon>Spermatophyta</taxon>
        <taxon>Magnoliopsida</taxon>
        <taxon>eudicotyledons</taxon>
        <taxon>Gunneridae</taxon>
        <taxon>Pentapetalae</taxon>
        <taxon>asterids</taxon>
        <taxon>campanulids</taxon>
        <taxon>Asterales</taxon>
        <taxon>Asteraceae</taxon>
        <taxon>Asteroideae</taxon>
        <taxon>Heliantheae alliance</taxon>
        <taxon>Heliantheae</taxon>
        <taxon>Helianthus</taxon>
    </lineage>
</organism>
<keyword evidence="3" id="KW-0813">Transport</keyword>
<reference evidence="13" key="3">
    <citation type="submission" date="2020-06" db="EMBL/GenBank/DDBJ databases">
        <title>Helianthus annuus Genome sequencing and assembly Release 2.</title>
        <authorList>
            <person name="Gouzy J."/>
            <person name="Langlade N."/>
            <person name="Munos S."/>
        </authorList>
    </citation>
    <scope>NUCLEOTIDE SEQUENCE</scope>
    <source>
        <tissue evidence="13">Leaves</tissue>
    </source>
</reference>
<evidence type="ECO:0000256" key="11">
    <source>
        <dbReference type="SAM" id="Phobius"/>
    </source>
</evidence>
<evidence type="ECO:0000256" key="3">
    <source>
        <dbReference type="ARBA" id="ARBA00022448"/>
    </source>
</evidence>
<keyword evidence="15" id="KW-1185">Reference proteome</keyword>
<keyword evidence="7" id="KW-0406">Ion transport</keyword>